<evidence type="ECO:0000313" key="2">
    <source>
        <dbReference type="EMBL" id="OHX66830.1"/>
    </source>
</evidence>
<dbReference type="AlphaFoldDB" id="A0A1S1Z0N8"/>
<gene>
    <name evidence="2" type="ORF">NH26_10915</name>
</gene>
<feature type="transmembrane region" description="Helical" evidence="1">
    <location>
        <begin position="33"/>
        <end position="52"/>
    </location>
</feature>
<protein>
    <submittedName>
        <fullName evidence="2">Uncharacterized protein</fullName>
    </submittedName>
</protein>
<keyword evidence="1" id="KW-0472">Membrane</keyword>
<comment type="caution">
    <text evidence="2">The sequence shown here is derived from an EMBL/GenBank/DDBJ whole genome shotgun (WGS) entry which is preliminary data.</text>
</comment>
<feature type="transmembrane region" description="Helical" evidence="1">
    <location>
        <begin position="64"/>
        <end position="83"/>
    </location>
</feature>
<evidence type="ECO:0000313" key="3">
    <source>
        <dbReference type="Proteomes" id="UP000179797"/>
    </source>
</evidence>
<evidence type="ECO:0000256" key="1">
    <source>
        <dbReference type="SAM" id="Phobius"/>
    </source>
</evidence>
<keyword evidence="1" id="KW-1133">Transmembrane helix</keyword>
<sequence>MGFLLIYLILINIIGVSIILLEKNGIIPKVKEWGYHILELLGGVILMLPTFYLVKSSKLKKQSYFLISIWTLTVWFFISYIKIEILG</sequence>
<keyword evidence="1" id="KW-0812">Transmembrane</keyword>
<accession>A0A1S1Z0N8</accession>
<dbReference type="OrthoDB" id="9908152at2"/>
<feature type="transmembrane region" description="Helical" evidence="1">
    <location>
        <begin position="5"/>
        <end position="21"/>
    </location>
</feature>
<proteinExistence type="predicted"/>
<dbReference type="Proteomes" id="UP000179797">
    <property type="component" value="Unassembled WGS sequence"/>
</dbReference>
<keyword evidence="3" id="KW-1185">Reference proteome</keyword>
<organism evidence="2 3">
    <name type="scientific">Flammeovirga pacifica</name>
    <dbReference type="NCBI Taxonomy" id="915059"/>
    <lineage>
        <taxon>Bacteria</taxon>
        <taxon>Pseudomonadati</taxon>
        <taxon>Bacteroidota</taxon>
        <taxon>Cytophagia</taxon>
        <taxon>Cytophagales</taxon>
        <taxon>Flammeovirgaceae</taxon>
        <taxon>Flammeovirga</taxon>
    </lineage>
</organism>
<name>A0A1S1Z0N8_FLAPC</name>
<dbReference type="EMBL" id="JRYR02000001">
    <property type="protein sequence ID" value="OHX66830.1"/>
    <property type="molecule type" value="Genomic_DNA"/>
</dbReference>
<reference evidence="2 3" key="1">
    <citation type="journal article" date="2012" name="Int. J. Syst. Evol. Microbiol.">
        <title>Flammeovirga pacifica sp. nov., isolated from deep-sea sediment.</title>
        <authorList>
            <person name="Xu H."/>
            <person name="Fu Y."/>
            <person name="Yang N."/>
            <person name="Ding Z."/>
            <person name="Lai Q."/>
            <person name="Zeng R."/>
        </authorList>
    </citation>
    <scope>NUCLEOTIDE SEQUENCE [LARGE SCALE GENOMIC DNA]</scope>
    <source>
        <strain evidence="3">DSM 24597 / LMG 26175 / WPAGA1</strain>
    </source>
</reference>
<dbReference type="RefSeq" id="WP_044222911.1">
    <property type="nucleotide sequence ID" value="NZ_JRYR02000001.1"/>
</dbReference>
<dbReference type="STRING" id="915059.NH26_10915"/>